<dbReference type="RefSeq" id="WP_034842765.1">
    <property type="nucleotide sequence ID" value="NZ_JOKH01000010.1"/>
</dbReference>
<comment type="similarity">
    <text evidence="13">Belongs to the peptidase M20C family.</text>
</comment>
<dbReference type="PANTHER" id="PTHR43501:SF1">
    <property type="entry name" value="CYTOSOL NON-SPECIFIC DIPEPTIDASE"/>
    <property type="match status" value="1"/>
</dbReference>
<dbReference type="PANTHER" id="PTHR43501">
    <property type="entry name" value="CYTOSOL NON-SPECIFIC DIPEPTIDASE"/>
    <property type="match status" value="1"/>
</dbReference>
<evidence type="ECO:0000256" key="10">
    <source>
        <dbReference type="ARBA" id="ARBA00036421"/>
    </source>
</evidence>
<feature type="domain" description="Peptidase M20 dimerisation" evidence="19">
    <location>
        <begin position="207"/>
        <end position="284"/>
    </location>
</feature>
<dbReference type="FunFam" id="3.40.630.10:FF:000018">
    <property type="entry name" value="Aminoacyl-histidine dipeptidase PepD"/>
    <property type="match status" value="1"/>
</dbReference>
<evidence type="ECO:0000256" key="12">
    <source>
        <dbReference type="ARBA" id="ARBA00044252"/>
    </source>
</evidence>
<dbReference type="EMBL" id="JOKH01000010">
    <property type="protein sequence ID" value="KEQ12235.1"/>
    <property type="molecule type" value="Genomic_DNA"/>
</dbReference>
<keyword evidence="4" id="KW-0479">Metal-binding</keyword>
<dbReference type="PRINTS" id="PR00934">
    <property type="entry name" value="XHISDIPTASE"/>
</dbReference>
<dbReference type="GO" id="GO:0005829">
    <property type="term" value="C:cytosol"/>
    <property type="evidence" value="ECO:0007669"/>
    <property type="project" value="TreeGrafter"/>
</dbReference>
<evidence type="ECO:0000256" key="18">
    <source>
        <dbReference type="ARBA" id="ARBA00078074"/>
    </source>
</evidence>
<proteinExistence type="inferred from homology"/>
<comment type="caution">
    <text evidence="20">The sequence shown here is derived from an EMBL/GenBank/DDBJ whole genome shotgun (WGS) entry which is preliminary data.</text>
</comment>
<keyword evidence="9" id="KW-0170">Cobalt</keyword>
<dbReference type="STRING" id="1137799.GZ78_27800"/>
<keyword evidence="5" id="KW-0378">Hydrolase</keyword>
<dbReference type="AlphaFoldDB" id="A0A081N1B2"/>
<evidence type="ECO:0000256" key="8">
    <source>
        <dbReference type="ARBA" id="ARBA00023049"/>
    </source>
</evidence>
<gene>
    <name evidence="20" type="ORF">GZ78_27800</name>
</gene>
<keyword evidence="3" id="KW-0645">Protease</keyword>
<comment type="catalytic activity">
    <reaction evidence="10">
        <text>Hydrolysis of dipeptides, preferentially hydrophobic dipeptides including prolyl amino acids.</text>
        <dbReference type="EC" id="3.4.13.18"/>
    </reaction>
</comment>
<reference evidence="20 21" key="1">
    <citation type="submission" date="2014-06" db="EMBL/GenBank/DDBJ databases">
        <title>Whole Genome Sequences of Three Symbiotic Endozoicomonas Bacteria.</title>
        <authorList>
            <person name="Neave M.J."/>
            <person name="Apprill A."/>
            <person name="Voolstra C.R."/>
        </authorList>
    </citation>
    <scope>NUCLEOTIDE SEQUENCE [LARGE SCALE GENOMIC DNA]</scope>
    <source>
        <strain evidence="20 21">DSM 25634</strain>
    </source>
</reference>
<dbReference type="InterPro" id="IPR011650">
    <property type="entry name" value="Peptidase_M20_dimer"/>
</dbReference>
<dbReference type="InterPro" id="IPR001160">
    <property type="entry name" value="Peptidase_M20C"/>
</dbReference>
<evidence type="ECO:0000256" key="1">
    <source>
        <dbReference type="ARBA" id="ARBA00001941"/>
    </source>
</evidence>
<dbReference type="Proteomes" id="UP000028073">
    <property type="component" value="Unassembled WGS sequence"/>
</dbReference>
<evidence type="ECO:0000256" key="5">
    <source>
        <dbReference type="ARBA" id="ARBA00022801"/>
    </source>
</evidence>
<evidence type="ECO:0000256" key="17">
    <source>
        <dbReference type="ARBA" id="ARBA00077688"/>
    </source>
</evidence>
<dbReference type="Pfam" id="PF01546">
    <property type="entry name" value="Peptidase_M20"/>
    <property type="match status" value="1"/>
</dbReference>
<evidence type="ECO:0000313" key="21">
    <source>
        <dbReference type="Proteomes" id="UP000028073"/>
    </source>
</evidence>
<dbReference type="FunFam" id="3.40.630.10:FF:000015">
    <property type="entry name" value="Aminoacyl-histidine dipeptidase PepD"/>
    <property type="match status" value="1"/>
</dbReference>
<dbReference type="SUPFAM" id="SSF53187">
    <property type="entry name" value="Zn-dependent exopeptidases"/>
    <property type="match status" value="1"/>
</dbReference>
<evidence type="ECO:0000256" key="2">
    <source>
        <dbReference type="ARBA" id="ARBA00001947"/>
    </source>
</evidence>
<dbReference type="eggNOG" id="COG2195">
    <property type="taxonomic scope" value="Bacteria"/>
</dbReference>
<evidence type="ECO:0000256" key="14">
    <source>
        <dbReference type="ARBA" id="ARBA00071271"/>
    </source>
</evidence>
<evidence type="ECO:0000256" key="7">
    <source>
        <dbReference type="ARBA" id="ARBA00022997"/>
    </source>
</evidence>
<dbReference type="Pfam" id="PF07687">
    <property type="entry name" value="M20_dimer"/>
    <property type="match status" value="1"/>
</dbReference>
<evidence type="ECO:0000256" key="9">
    <source>
        <dbReference type="ARBA" id="ARBA00023285"/>
    </source>
</evidence>
<evidence type="ECO:0000313" key="20">
    <source>
        <dbReference type="EMBL" id="KEQ12235.1"/>
    </source>
</evidence>
<accession>A0A081N1B2</accession>
<protein>
    <recommendedName>
        <fullName evidence="14">Cytosol non-specific dipeptidase</fullName>
        <ecNumber evidence="11">3.4.13.18</ecNumber>
    </recommendedName>
    <alternativeName>
        <fullName evidence="17">Aminoacyl-histidine dipeptidase</fullName>
    </alternativeName>
    <alternativeName>
        <fullName evidence="16">Beta-alanyl-histidine dipeptidase</fullName>
    </alternativeName>
    <alternativeName>
        <fullName evidence="15">Carnosinase</fullName>
    </alternativeName>
    <alternativeName>
        <fullName evidence="12">Peptidase D</fullName>
    </alternativeName>
    <alternativeName>
        <fullName evidence="18">Xaa-His dipeptidase</fullName>
    </alternativeName>
</protein>
<keyword evidence="8" id="KW-0482">Metalloprotease</keyword>
<dbReference type="OrthoDB" id="9773892at2"/>
<dbReference type="GO" id="GO:0046872">
    <property type="term" value="F:metal ion binding"/>
    <property type="evidence" value="ECO:0007669"/>
    <property type="project" value="UniProtKB-KW"/>
</dbReference>
<keyword evidence="6" id="KW-0862">Zinc</keyword>
<evidence type="ECO:0000256" key="11">
    <source>
        <dbReference type="ARBA" id="ARBA00038976"/>
    </source>
</evidence>
<dbReference type="Gene3D" id="3.40.630.10">
    <property type="entry name" value="Zn peptidases"/>
    <property type="match status" value="2"/>
</dbReference>
<evidence type="ECO:0000259" key="19">
    <source>
        <dbReference type="Pfam" id="PF07687"/>
    </source>
</evidence>
<evidence type="ECO:0000256" key="3">
    <source>
        <dbReference type="ARBA" id="ARBA00022670"/>
    </source>
</evidence>
<dbReference type="PIRSF" id="PIRSF016599">
    <property type="entry name" value="Xaa-His_dipept"/>
    <property type="match status" value="1"/>
</dbReference>
<name>A0A081N1B2_9GAMM</name>
<evidence type="ECO:0000256" key="13">
    <source>
        <dbReference type="ARBA" id="ARBA00061423"/>
    </source>
</evidence>
<keyword evidence="21" id="KW-1185">Reference proteome</keyword>
<dbReference type="InterPro" id="IPR002933">
    <property type="entry name" value="Peptidase_M20"/>
</dbReference>
<dbReference type="GO" id="GO:0070573">
    <property type="term" value="F:metallodipeptidase activity"/>
    <property type="evidence" value="ECO:0007669"/>
    <property type="project" value="TreeGrafter"/>
</dbReference>
<evidence type="ECO:0000256" key="15">
    <source>
        <dbReference type="ARBA" id="ARBA00075285"/>
    </source>
</evidence>
<evidence type="ECO:0000256" key="16">
    <source>
        <dbReference type="ARBA" id="ARBA00076004"/>
    </source>
</evidence>
<dbReference type="EC" id="3.4.13.18" evidence="11"/>
<keyword evidence="7" id="KW-0224">Dipeptidase</keyword>
<comment type="cofactor">
    <cofactor evidence="1">
        <name>Co(2+)</name>
        <dbReference type="ChEBI" id="CHEBI:48828"/>
    </cofactor>
</comment>
<sequence>MTQLVELSPQPIWRHFQALCKIPRPSKYEDAVREYVKDFGENLGLETMVDEVGNLIIRKPATPGMENRRGVVFQSHLDMVPQKNADTDHDFTKDPIKAYVDGDWVTAEGTTLGADNGIGVVAAMAVLESTDIPHGPLEALFTIDEESGMTGAHGLKSGILQGEIMLNMDSEDEGELYVGCAGGVDVSVSHRYEEELLEEGYNSFQLSLKGLKGGHSGVDIKLQRGNANKLMIRLLKALSAMDVRLVEYSGGTLRNAIPREAFARIAIPSEHQAEVVRVVDEYLGIFCAELAEVEPNLSLVLKESEPAHKAMSRAGQSQWLDTLHVSPNGVHRMSLSVDGVVETSNNLAVIKIKDGEIAVENMVRSLIDSAREEHAESIAGLYRLIGAEVKKQGAYPGWKPNTESVILKTMVDIHEQLFGYKPEIKVIHAGLECGLLGSAYPNWDMISFGPTIQFPHSPDEKVHIPAVENFWNYLVKTLEAIPEA</sequence>
<dbReference type="CDD" id="cd03890">
    <property type="entry name" value="M20_pepD"/>
    <property type="match status" value="1"/>
</dbReference>
<dbReference type="NCBIfam" id="TIGR01893">
    <property type="entry name" value="aa-his-dipept"/>
    <property type="match status" value="1"/>
</dbReference>
<evidence type="ECO:0000256" key="4">
    <source>
        <dbReference type="ARBA" id="ARBA00022723"/>
    </source>
</evidence>
<organism evidence="20 21">
    <name type="scientific">Endozoicomonas numazuensis</name>
    <dbReference type="NCBI Taxonomy" id="1137799"/>
    <lineage>
        <taxon>Bacteria</taxon>
        <taxon>Pseudomonadati</taxon>
        <taxon>Pseudomonadota</taxon>
        <taxon>Gammaproteobacteria</taxon>
        <taxon>Oceanospirillales</taxon>
        <taxon>Endozoicomonadaceae</taxon>
        <taxon>Endozoicomonas</taxon>
    </lineage>
</organism>
<comment type="cofactor">
    <cofactor evidence="2">
        <name>Zn(2+)</name>
        <dbReference type="ChEBI" id="CHEBI:29105"/>
    </cofactor>
</comment>
<evidence type="ECO:0000256" key="6">
    <source>
        <dbReference type="ARBA" id="ARBA00022833"/>
    </source>
</evidence>
<dbReference type="GO" id="GO:0006508">
    <property type="term" value="P:proteolysis"/>
    <property type="evidence" value="ECO:0007669"/>
    <property type="project" value="UniProtKB-KW"/>
</dbReference>